<feature type="binding site" evidence="8 9">
    <location>
        <position position="129"/>
    </location>
    <ligand>
        <name>S-adenosyl-L-methionine</name>
        <dbReference type="ChEBI" id="CHEBI:59789"/>
    </ligand>
</feature>
<evidence type="ECO:0000256" key="4">
    <source>
        <dbReference type="ARBA" id="ARBA00022679"/>
    </source>
</evidence>
<dbReference type="PANTHER" id="PTHR11727:SF7">
    <property type="entry name" value="DIMETHYLADENOSINE TRANSFERASE-RELATED"/>
    <property type="match status" value="1"/>
</dbReference>
<keyword evidence="5 8" id="KW-0949">S-adenosyl-L-methionine</keyword>
<feature type="binding site" evidence="8 9">
    <location>
        <position position="58"/>
    </location>
    <ligand>
        <name>S-adenosyl-L-methionine</name>
        <dbReference type="ChEBI" id="CHEBI:59789"/>
    </ligand>
</feature>
<evidence type="ECO:0000256" key="8">
    <source>
        <dbReference type="HAMAP-Rule" id="MF_00607"/>
    </source>
</evidence>
<evidence type="ECO:0000313" key="12">
    <source>
        <dbReference type="Proteomes" id="UP001057025"/>
    </source>
</evidence>
<dbReference type="EMBL" id="CP097118">
    <property type="protein sequence ID" value="USS87896.1"/>
    <property type="molecule type" value="Genomic_DNA"/>
</dbReference>
<evidence type="ECO:0000256" key="5">
    <source>
        <dbReference type="ARBA" id="ARBA00022691"/>
    </source>
</evidence>
<organism evidence="11 12">
    <name type="scientific">Fructilactobacillus hinvesii</name>
    <dbReference type="NCBI Taxonomy" id="2940300"/>
    <lineage>
        <taxon>Bacteria</taxon>
        <taxon>Bacillati</taxon>
        <taxon>Bacillota</taxon>
        <taxon>Bacilli</taxon>
        <taxon>Lactobacillales</taxon>
        <taxon>Lactobacillaceae</taxon>
        <taxon>Fructilactobacillus</taxon>
    </lineage>
</organism>
<comment type="function">
    <text evidence="8">Specifically dimethylates two adjacent adenosines (A1518 and A1519) in the loop of a conserved hairpin near the 3'-end of 16S rRNA in the 30S particle. May play a critical role in biogenesis of 30S subunits.</text>
</comment>
<comment type="similarity">
    <text evidence="8">Belongs to the class I-like SAM-binding methyltransferase superfamily. rRNA adenine N(6)-methyltransferase family. RsmA subfamily.</text>
</comment>
<keyword evidence="4 8" id="KW-0808">Transferase</keyword>
<evidence type="ECO:0000256" key="7">
    <source>
        <dbReference type="ARBA" id="ARBA00049167"/>
    </source>
</evidence>
<keyword evidence="2 8" id="KW-0698">rRNA processing</keyword>
<sequence>MNQKPAIGTRSRTLGILNQYHLNAKKSLGQNFLDDLNVLEGIVTAADVTDQDDVVEIGPGIGALTEQIAQRAHQVLAFEIDQNLMPVLDETLADYENVTIVNQDFLQANVPAILAEQLDGRHRLKAVANLPYYITKPILMNFLKGSLSFATIVLMMQKEVANRLVAQPNDHDYGALSVMTQYLYQVEIAIAVSQKSFIPAPKVDSAVVKLTPVATPAEPAYSQTAFFSFVHGCFMHRRKTLWNNLQSVFDKQPETKVTIKQVLAETGIAASVRPQALTVSQFVGLTNQFHKVDLLK</sequence>
<feature type="binding site" evidence="8 9">
    <location>
        <position position="33"/>
    </location>
    <ligand>
        <name>S-adenosyl-L-methionine</name>
        <dbReference type="ChEBI" id="CHEBI:59789"/>
    </ligand>
</feature>
<comment type="catalytic activity">
    <reaction evidence="7">
        <text>adenosine(2085) in 23S rRNA + 2 S-adenosyl-L-methionine = N(6)-dimethyladenosine(2085) in 23S rRNA + 2 S-adenosyl-L-homocysteine + 2 H(+)</text>
        <dbReference type="Rhea" id="RHEA:42784"/>
        <dbReference type="Rhea" id="RHEA-COMP:10237"/>
        <dbReference type="Rhea" id="RHEA-COMP:10238"/>
        <dbReference type="ChEBI" id="CHEBI:15378"/>
        <dbReference type="ChEBI" id="CHEBI:57856"/>
        <dbReference type="ChEBI" id="CHEBI:59789"/>
        <dbReference type="ChEBI" id="CHEBI:74411"/>
        <dbReference type="ChEBI" id="CHEBI:74493"/>
        <dbReference type="EC" id="2.1.1.184"/>
    </reaction>
</comment>
<dbReference type="CDD" id="cd02440">
    <property type="entry name" value="AdoMet_MTases"/>
    <property type="match status" value="1"/>
</dbReference>
<dbReference type="Pfam" id="PF00398">
    <property type="entry name" value="RrnaAD"/>
    <property type="match status" value="1"/>
</dbReference>
<evidence type="ECO:0000256" key="6">
    <source>
        <dbReference type="ARBA" id="ARBA00022884"/>
    </source>
</evidence>
<dbReference type="SUPFAM" id="SSF53335">
    <property type="entry name" value="S-adenosyl-L-methionine-dependent methyltransferases"/>
    <property type="match status" value="1"/>
</dbReference>
<keyword evidence="3 8" id="KW-0489">Methyltransferase</keyword>
<evidence type="ECO:0000259" key="10">
    <source>
        <dbReference type="SMART" id="SM00650"/>
    </source>
</evidence>
<dbReference type="Proteomes" id="UP001057025">
    <property type="component" value="Chromosome"/>
</dbReference>
<dbReference type="InterPro" id="IPR001737">
    <property type="entry name" value="KsgA/Erm"/>
</dbReference>
<keyword evidence="12" id="KW-1185">Reference proteome</keyword>
<accession>A0ABY5BTJ4</accession>
<gene>
    <name evidence="8 11" type="primary">rsmA</name>
    <name evidence="8" type="synonym">ksgA</name>
    <name evidence="11" type="ORF">M3M39_07360</name>
</gene>
<dbReference type="GO" id="GO:0052908">
    <property type="term" value="F:16S rRNA (adenine(1518)-N(6)/adenine(1519)-N(6))-dimethyltransferase activity"/>
    <property type="evidence" value="ECO:0007669"/>
    <property type="project" value="UniProtKB-EC"/>
</dbReference>
<dbReference type="Gene3D" id="3.40.50.150">
    <property type="entry name" value="Vaccinia Virus protein VP39"/>
    <property type="match status" value="1"/>
</dbReference>
<name>A0ABY5BTJ4_9LACO</name>
<dbReference type="NCBIfam" id="TIGR00755">
    <property type="entry name" value="ksgA"/>
    <property type="match status" value="1"/>
</dbReference>
<dbReference type="InterPro" id="IPR020596">
    <property type="entry name" value="rRNA_Ade_Mease_Trfase_CS"/>
</dbReference>
<dbReference type="InterPro" id="IPR029063">
    <property type="entry name" value="SAM-dependent_MTases_sf"/>
</dbReference>
<dbReference type="SMART" id="SM00650">
    <property type="entry name" value="rADc"/>
    <property type="match status" value="1"/>
</dbReference>
<feature type="binding site" evidence="8 9">
    <location>
        <position position="31"/>
    </location>
    <ligand>
        <name>S-adenosyl-L-methionine</name>
        <dbReference type="ChEBI" id="CHEBI:59789"/>
    </ligand>
</feature>
<dbReference type="Gene3D" id="1.10.8.100">
    <property type="entry name" value="Ribosomal RNA adenine dimethylase-like, domain 2"/>
    <property type="match status" value="1"/>
</dbReference>
<keyword evidence="1 8" id="KW-0963">Cytoplasm</keyword>
<dbReference type="PROSITE" id="PS01131">
    <property type="entry name" value="RRNA_A_DIMETH"/>
    <property type="match status" value="1"/>
</dbReference>
<reference evidence="11" key="1">
    <citation type="submission" date="2022-05" db="EMBL/GenBank/DDBJ databases">
        <authorList>
            <person name="Oliphant S.A."/>
            <person name="Watson-Haigh N.S."/>
            <person name="Sumby K.M."/>
            <person name="Gardner J.M."/>
            <person name="Jiranek V."/>
        </authorList>
    </citation>
    <scope>NUCLEOTIDE SEQUENCE</scope>
    <source>
        <strain evidence="11">KI11_C11</strain>
    </source>
</reference>
<feature type="domain" description="Ribosomal RNA adenine methylase transferase N-terminal" evidence="10">
    <location>
        <begin position="38"/>
        <end position="214"/>
    </location>
</feature>
<dbReference type="EC" id="2.1.1.182" evidence="8"/>
<evidence type="ECO:0000256" key="2">
    <source>
        <dbReference type="ARBA" id="ARBA00022552"/>
    </source>
</evidence>
<dbReference type="InterPro" id="IPR023165">
    <property type="entry name" value="rRNA_Ade_diMease-like_C"/>
</dbReference>
<dbReference type="InterPro" id="IPR020598">
    <property type="entry name" value="rRNA_Ade_methylase_Trfase_N"/>
</dbReference>
<dbReference type="RefSeq" id="WP_252797186.1">
    <property type="nucleotide sequence ID" value="NZ_CP097118.1"/>
</dbReference>
<evidence type="ECO:0000256" key="9">
    <source>
        <dbReference type="PROSITE-ProRule" id="PRU01026"/>
    </source>
</evidence>
<evidence type="ECO:0000256" key="1">
    <source>
        <dbReference type="ARBA" id="ARBA00022490"/>
    </source>
</evidence>
<dbReference type="PROSITE" id="PS51689">
    <property type="entry name" value="SAM_RNA_A_N6_MT"/>
    <property type="match status" value="1"/>
</dbReference>
<evidence type="ECO:0000313" key="11">
    <source>
        <dbReference type="EMBL" id="USS87896.1"/>
    </source>
</evidence>
<proteinExistence type="inferred from homology"/>
<feature type="binding site" evidence="8 9">
    <location>
        <position position="104"/>
    </location>
    <ligand>
        <name>S-adenosyl-L-methionine</name>
        <dbReference type="ChEBI" id="CHEBI:59789"/>
    </ligand>
</feature>
<dbReference type="InterPro" id="IPR011530">
    <property type="entry name" value="rRNA_adenine_dimethylase"/>
</dbReference>
<evidence type="ECO:0000256" key="3">
    <source>
        <dbReference type="ARBA" id="ARBA00022603"/>
    </source>
</evidence>
<keyword evidence="6 8" id="KW-0694">RNA-binding</keyword>
<comment type="subcellular location">
    <subcellularLocation>
        <location evidence="8">Cytoplasm</location>
    </subcellularLocation>
</comment>
<dbReference type="PANTHER" id="PTHR11727">
    <property type="entry name" value="DIMETHYLADENOSINE TRANSFERASE"/>
    <property type="match status" value="1"/>
</dbReference>
<dbReference type="HAMAP" id="MF_00607">
    <property type="entry name" value="16SrRNA_methyltr_A"/>
    <property type="match status" value="1"/>
</dbReference>
<protein>
    <recommendedName>
        <fullName evidence="8">Ribosomal RNA small subunit methyltransferase A</fullName>
        <ecNumber evidence="8">2.1.1.182</ecNumber>
    </recommendedName>
    <alternativeName>
        <fullName evidence="8">16S rRNA (adenine(1518)-N(6)/adenine(1519)-N(6))-dimethyltransferase</fullName>
    </alternativeName>
    <alternativeName>
        <fullName evidence="8">16S rRNA dimethyladenosine transferase</fullName>
    </alternativeName>
    <alternativeName>
        <fullName evidence="8">16S rRNA dimethylase</fullName>
    </alternativeName>
    <alternativeName>
        <fullName evidence="8">S-adenosylmethionine-6-N', N'-adenosyl(rRNA) dimethyltransferase</fullName>
    </alternativeName>
</protein>
<feature type="binding site" evidence="8 9">
    <location>
        <position position="79"/>
    </location>
    <ligand>
        <name>S-adenosyl-L-methionine</name>
        <dbReference type="ChEBI" id="CHEBI:59789"/>
    </ligand>
</feature>
<comment type="catalytic activity">
    <reaction evidence="8">
        <text>adenosine(1518)/adenosine(1519) in 16S rRNA + 4 S-adenosyl-L-methionine = N(6)-dimethyladenosine(1518)/N(6)-dimethyladenosine(1519) in 16S rRNA + 4 S-adenosyl-L-homocysteine + 4 H(+)</text>
        <dbReference type="Rhea" id="RHEA:19609"/>
        <dbReference type="Rhea" id="RHEA-COMP:10232"/>
        <dbReference type="Rhea" id="RHEA-COMP:10233"/>
        <dbReference type="ChEBI" id="CHEBI:15378"/>
        <dbReference type="ChEBI" id="CHEBI:57856"/>
        <dbReference type="ChEBI" id="CHEBI:59789"/>
        <dbReference type="ChEBI" id="CHEBI:74411"/>
        <dbReference type="ChEBI" id="CHEBI:74493"/>
        <dbReference type="EC" id="2.1.1.182"/>
    </reaction>
</comment>